<evidence type="ECO:0000313" key="2">
    <source>
        <dbReference type="Proteomes" id="UP000190888"/>
    </source>
</evidence>
<sequence length="68" mass="7598">MVEVFKTNVQAPAQADEIIAILQFHFPQTKINFDLQDCDRILRVEGHCAAEKIVHLVTANGFSCAVLE</sequence>
<name>A0A1T4RFW9_9BACT</name>
<keyword evidence="2" id="KW-1185">Reference proteome</keyword>
<evidence type="ECO:0000313" key="1">
    <source>
        <dbReference type="EMBL" id="SKA14706.1"/>
    </source>
</evidence>
<dbReference type="RefSeq" id="WP_078832533.1">
    <property type="nucleotide sequence ID" value="NZ_FUWH01000012.1"/>
</dbReference>
<dbReference type="AlphaFoldDB" id="A0A1T4RFW9"/>
<reference evidence="1 2" key="1">
    <citation type="submission" date="2017-02" db="EMBL/GenBank/DDBJ databases">
        <authorList>
            <person name="Peterson S.W."/>
        </authorList>
    </citation>
    <scope>NUCLEOTIDE SEQUENCE [LARGE SCALE GENOMIC DNA]</scope>
    <source>
        <strain evidence="1 2">DSM 22335</strain>
    </source>
</reference>
<accession>A0A1T4RFW9</accession>
<protein>
    <recommendedName>
        <fullName evidence="3">HMA domain-containing protein</fullName>
    </recommendedName>
</protein>
<dbReference type="STRING" id="413434.SAMN04488132_11219"/>
<dbReference type="Proteomes" id="UP000190888">
    <property type="component" value="Unassembled WGS sequence"/>
</dbReference>
<evidence type="ECO:0008006" key="3">
    <source>
        <dbReference type="Google" id="ProtNLM"/>
    </source>
</evidence>
<dbReference type="EMBL" id="FUWH01000012">
    <property type="protein sequence ID" value="SKA14706.1"/>
    <property type="molecule type" value="Genomic_DNA"/>
</dbReference>
<proteinExistence type="predicted"/>
<organism evidence="1 2">
    <name type="scientific">Sediminibacterium ginsengisoli</name>
    <dbReference type="NCBI Taxonomy" id="413434"/>
    <lineage>
        <taxon>Bacteria</taxon>
        <taxon>Pseudomonadati</taxon>
        <taxon>Bacteroidota</taxon>
        <taxon>Chitinophagia</taxon>
        <taxon>Chitinophagales</taxon>
        <taxon>Chitinophagaceae</taxon>
        <taxon>Sediminibacterium</taxon>
    </lineage>
</organism>
<gene>
    <name evidence="1" type="ORF">SAMN04488132_11219</name>
</gene>
<dbReference type="OrthoDB" id="1036397at2"/>